<protein>
    <recommendedName>
        <fullName evidence="9">Mitochondrial carrier</fullName>
    </recommendedName>
</protein>
<keyword evidence="8" id="KW-1185">Reference proteome</keyword>
<evidence type="ECO:0000256" key="4">
    <source>
        <dbReference type="ARBA" id="ARBA00023136"/>
    </source>
</evidence>
<dbReference type="PROSITE" id="PS50920">
    <property type="entry name" value="SOLCAR"/>
    <property type="match status" value="1"/>
</dbReference>
<dbReference type="InterPro" id="IPR023395">
    <property type="entry name" value="MCP_dom_sf"/>
</dbReference>
<proteinExistence type="inferred from homology"/>
<dbReference type="GO" id="GO:0016020">
    <property type="term" value="C:membrane"/>
    <property type="evidence" value="ECO:0007669"/>
    <property type="project" value="UniProtKB-SubCell"/>
</dbReference>
<evidence type="ECO:0000256" key="2">
    <source>
        <dbReference type="ARBA" id="ARBA00022692"/>
    </source>
</evidence>
<keyword evidence="6" id="KW-0813">Transport</keyword>
<evidence type="ECO:0000256" key="5">
    <source>
        <dbReference type="PROSITE-ProRule" id="PRU00282"/>
    </source>
</evidence>
<accession>A0A2G5BAD1</accession>
<dbReference type="Gene3D" id="1.50.40.10">
    <property type="entry name" value="Mitochondrial carrier domain"/>
    <property type="match status" value="1"/>
</dbReference>
<comment type="similarity">
    <text evidence="6">Belongs to the mitochondrial carrier (TC 2.A.29) family.</text>
</comment>
<gene>
    <name evidence="7" type="ORF">COEREDRAFT_102608</name>
</gene>
<keyword evidence="3" id="KW-1133">Transmembrane helix</keyword>
<name>A0A2G5BAD1_COERN</name>
<feature type="repeat" description="Solcar" evidence="5">
    <location>
        <begin position="161"/>
        <end position="251"/>
    </location>
</feature>
<reference evidence="7 8" key="1">
    <citation type="journal article" date="2015" name="Genome Biol. Evol.">
        <title>Phylogenomic analyses indicate that early fungi evolved digesting cell walls of algal ancestors of land plants.</title>
        <authorList>
            <person name="Chang Y."/>
            <person name="Wang S."/>
            <person name="Sekimoto S."/>
            <person name="Aerts A.L."/>
            <person name="Choi C."/>
            <person name="Clum A."/>
            <person name="LaButti K.M."/>
            <person name="Lindquist E.A."/>
            <person name="Yee Ngan C."/>
            <person name="Ohm R.A."/>
            <person name="Salamov A.A."/>
            <person name="Grigoriev I.V."/>
            <person name="Spatafora J.W."/>
            <person name="Berbee M.L."/>
        </authorList>
    </citation>
    <scope>NUCLEOTIDE SEQUENCE [LARGE SCALE GENOMIC DNA]</scope>
    <source>
        <strain evidence="7 8">NRRL 1564</strain>
    </source>
</reference>
<dbReference type="SUPFAM" id="SSF103506">
    <property type="entry name" value="Mitochondrial carrier"/>
    <property type="match status" value="1"/>
</dbReference>
<dbReference type="AlphaFoldDB" id="A0A2G5BAD1"/>
<evidence type="ECO:0000313" key="7">
    <source>
        <dbReference type="EMBL" id="PIA15971.1"/>
    </source>
</evidence>
<dbReference type="InterPro" id="IPR018108">
    <property type="entry name" value="MCP_transmembrane"/>
</dbReference>
<evidence type="ECO:0008006" key="9">
    <source>
        <dbReference type="Google" id="ProtNLM"/>
    </source>
</evidence>
<keyword evidence="2 5" id="KW-0812">Transmembrane</keyword>
<dbReference type="EMBL" id="KZ303503">
    <property type="protein sequence ID" value="PIA15971.1"/>
    <property type="molecule type" value="Genomic_DNA"/>
</dbReference>
<sequence length="256" mass="27788">MATVPAMMASEALHYAAYSLLYGLLRQSVAVRLQAAAAAGTPSSGGDVLRMSVQWARDVLLLRRPRGAVLSFYVRDIAASIVAGTLSHVLEQLLRSQWAAGVYLRVLRIGRVFRQVGNRLRAWAGVMHKIPAPPLIRTARMLQVQSVDEQSTHKDTCNGDVGAFVKLAAGTLAGVLARALMYPADAVVLRVVADEAGLTAHGYSGFSDCLRRLARSPSGLRVLYSGFGRAMAVELGLGWLTLEIAHYFCKAPWFYF</sequence>
<dbReference type="Proteomes" id="UP000242474">
    <property type="component" value="Unassembled WGS sequence"/>
</dbReference>
<dbReference type="OrthoDB" id="2403262at2759"/>
<evidence type="ECO:0000256" key="1">
    <source>
        <dbReference type="ARBA" id="ARBA00004141"/>
    </source>
</evidence>
<organism evidence="7 8">
    <name type="scientific">Coemansia reversa (strain ATCC 12441 / NRRL 1564)</name>
    <dbReference type="NCBI Taxonomy" id="763665"/>
    <lineage>
        <taxon>Eukaryota</taxon>
        <taxon>Fungi</taxon>
        <taxon>Fungi incertae sedis</taxon>
        <taxon>Zoopagomycota</taxon>
        <taxon>Kickxellomycotina</taxon>
        <taxon>Kickxellomycetes</taxon>
        <taxon>Kickxellales</taxon>
        <taxon>Kickxellaceae</taxon>
        <taxon>Coemansia</taxon>
    </lineage>
</organism>
<dbReference type="Pfam" id="PF00153">
    <property type="entry name" value="Mito_carr"/>
    <property type="match status" value="1"/>
</dbReference>
<evidence type="ECO:0000256" key="6">
    <source>
        <dbReference type="RuleBase" id="RU000488"/>
    </source>
</evidence>
<evidence type="ECO:0000256" key="3">
    <source>
        <dbReference type="ARBA" id="ARBA00022989"/>
    </source>
</evidence>
<keyword evidence="4 5" id="KW-0472">Membrane</keyword>
<evidence type="ECO:0000313" key="8">
    <source>
        <dbReference type="Proteomes" id="UP000242474"/>
    </source>
</evidence>
<comment type="subcellular location">
    <subcellularLocation>
        <location evidence="1">Membrane</location>
        <topology evidence="1">Multi-pass membrane protein</topology>
    </subcellularLocation>
</comment>